<comment type="caution">
    <text evidence="16">The sequence shown here is derived from an EMBL/GenBank/DDBJ whole genome shotgun (WGS) entry which is preliminary data.</text>
</comment>
<evidence type="ECO:0000256" key="4">
    <source>
        <dbReference type="ARBA" id="ARBA00007837"/>
    </source>
</evidence>
<evidence type="ECO:0000256" key="14">
    <source>
        <dbReference type="ARBA" id="ARBA00047700"/>
    </source>
</evidence>
<evidence type="ECO:0000256" key="3">
    <source>
        <dbReference type="ARBA" id="ARBA00004742"/>
    </source>
</evidence>
<dbReference type="Gene3D" id="3.30.1490.20">
    <property type="entry name" value="ATP-grasp fold, A domain"/>
    <property type="match status" value="1"/>
</dbReference>
<evidence type="ECO:0000313" key="16">
    <source>
        <dbReference type="EMBL" id="NYI69024.1"/>
    </source>
</evidence>
<evidence type="ECO:0000256" key="8">
    <source>
        <dbReference type="ARBA" id="ARBA00022723"/>
    </source>
</evidence>
<comment type="pathway">
    <text evidence="3">Carbohydrate biosynthesis; gluconeogenesis.</text>
</comment>
<dbReference type="GO" id="GO:0005524">
    <property type="term" value="F:ATP binding"/>
    <property type="evidence" value="ECO:0007669"/>
    <property type="project" value="UniProtKB-KW"/>
</dbReference>
<keyword evidence="16" id="KW-0670">Pyruvate</keyword>
<dbReference type="AlphaFoldDB" id="A0A7Z0D568"/>
<dbReference type="PANTHER" id="PTHR43030">
    <property type="entry name" value="PHOSPHOENOLPYRUVATE SYNTHASE"/>
    <property type="match status" value="1"/>
</dbReference>
<keyword evidence="9" id="KW-0547">Nucleotide-binding</keyword>
<keyword evidence="7 16" id="KW-0808">Transferase</keyword>
<evidence type="ECO:0000313" key="17">
    <source>
        <dbReference type="Proteomes" id="UP000539111"/>
    </source>
</evidence>
<organism evidence="16 17">
    <name type="scientific">Spelaeicoccus albus</name>
    <dbReference type="NCBI Taxonomy" id="1280376"/>
    <lineage>
        <taxon>Bacteria</taxon>
        <taxon>Bacillati</taxon>
        <taxon>Actinomycetota</taxon>
        <taxon>Actinomycetes</taxon>
        <taxon>Micrococcales</taxon>
        <taxon>Brevibacteriaceae</taxon>
        <taxon>Spelaeicoccus</taxon>
    </lineage>
</organism>
<dbReference type="GO" id="GO:0008986">
    <property type="term" value="F:pyruvate, water dikinase activity"/>
    <property type="evidence" value="ECO:0007669"/>
    <property type="project" value="UniProtKB-EC"/>
</dbReference>
<dbReference type="GO" id="GO:0006094">
    <property type="term" value="P:gluconeogenesis"/>
    <property type="evidence" value="ECO:0007669"/>
    <property type="project" value="UniProtKB-UniPathway"/>
</dbReference>
<dbReference type="EMBL" id="JACBZP010000001">
    <property type="protein sequence ID" value="NYI69024.1"/>
    <property type="molecule type" value="Genomic_DNA"/>
</dbReference>
<evidence type="ECO:0000256" key="11">
    <source>
        <dbReference type="ARBA" id="ARBA00022840"/>
    </source>
</evidence>
<evidence type="ECO:0000256" key="7">
    <source>
        <dbReference type="ARBA" id="ARBA00022679"/>
    </source>
</evidence>
<dbReference type="RefSeq" id="WP_179429294.1">
    <property type="nucleotide sequence ID" value="NZ_JACBZP010000001.1"/>
</dbReference>
<dbReference type="Pfam" id="PF01326">
    <property type="entry name" value="PPDK_N"/>
    <property type="match status" value="1"/>
</dbReference>
<comment type="catalytic activity">
    <reaction evidence="14">
        <text>pyruvate + ATP + H2O = phosphoenolpyruvate + AMP + phosphate + 2 H(+)</text>
        <dbReference type="Rhea" id="RHEA:11364"/>
        <dbReference type="ChEBI" id="CHEBI:15361"/>
        <dbReference type="ChEBI" id="CHEBI:15377"/>
        <dbReference type="ChEBI" id="CHEBI:15378"/>
        <dbReference type="ChEBI" id="CHEBI:30616"/>
        <dbReference type="ChEBI" id="CHEBI:43474"/>
        <dbReference type="ChEBI" id="CHEBI:58702"/>
        <dbReference type="ChEBI" id="CHEBI:456215"/>
        <dbReference type="EC" id="2.7.9.2"/>
    </reaction>
</comment>
<evidence type="ECO:0000256" key="5">
    <source>
        <dbReference type="ARBA" id="ARBA00011996"/>
    </source>
</evidence>
<evidence type="ECO:0000256" key="10">
    <source>
        <dbReference type="ARBA" id="ARBA00022777"/>
    </source>
</evidence>
<keyword evidence="8" id="KW-0479">Metal-binding</keyword>
<evidence type="ECO:0000256" key="2">
    <source>
        <dbReference type="ARBA" id="ARBA00002988"/>
    </source>
</evidence>
<name>A0A7Z0D568_9MICO</name>
<keyword evidence="12" id="KW-0460">Magnesium</keyword>
<gene>
    <name evidence="16" type="ORF">BJY26_003330</name>
</gene>
<dbReference type="SUPFAM" id="SSF56059">
    <property type="entry name" value="Glutathione synthetase ATP-binding domain-like"/>
    <property type="match status" value="1"/>
</dbReference>
<evidence type="ECO:0000256" key="12">
    <source>
        <dbReference type="ARBA" id="ARBA00022842"/>
    </source>
</evidence>
<keyword evidence="11" id="KW-0067">ATP-binding</keyword>
<sequence>MEDQRIGRSAARERSAYDDESKCEVYWLGDAGKGQDSSVVGGKAANLSRLASAFSVPPGFCLTGETSQVVAEANRDALLSQVEAHYRDLCSRSGDPNVAVAVRSSAIDEDSADASFAGQNETFLNIRGPEAVVASVSDCVASFTSARAQAYREQHGLATDAPRFAVLVQQLVNADTSGVVFSLDPLGQHDDEIVINASWGLGESIVGGSVTPDNYFAEPAGHRMTRSDVSTKERMTVAIGAGTREVGVPERLRGVACLSPVQVTATASLACDLEQAMGWPVDAEFAWTADQLYLLQCRPVTTAGRTTNGLDQERTA</sequence>
<dbReference type="InterPro" id="IPR013815">
    <property type="entry name" value="ATP_grasp_subdomain_1"/>
</dbReference>
<evidence type="ECO:0000256" key="1">
    <source>
        <dbReference type="ARBA" id="ARBA00001946"/>
    </source>
</evidence>
<feature type="domain" description="Pyruvate phosphate dikinase AMP/ATP-binding" evidence="15">
    <location>
        <begin position="77"/>
        <end position="308"/>
    </location>
</feature>
<comment type="cofactor">
    <cofactor evidence="1">
        <name>Mg(2+)</name>
        <dbReference type="ChEBI" id="CHEBI:18420"/>
    </cofactor>
</comment>
<evidence type="ECO:0000256" key="6">
    <source>
        <dbReference type="ARBA" id="ARBA00021623"/>
    </source>
</evidence>
<reference evidence="16 17" key="1">
    <citation type="submission" date="2020-07" db="EMBL/GenBank/DDBJ databases">
        <title>Sequencing the genomes of 1000 actinobacteria strains.</title>
        <authorList>
            <person name="Klenk H.-P."/>
        </authorList>
    </citation>
    <scope>NUCLEOTIDE SEQUENCE [LARGE SCALE GENOMIC DNA]</scope>
    <source>
        <strain evidence="16 17">DSM 26341</strain>
    </source>
</reference>
<dbReference type="GO" id="GO:0046872">
    <property type="term" value="F:metal ion binding"/>
    <property type="evidence" value="ECO:0007669"/>
    <property type="project" value="UniProtKB-KW"/>
</dbReference>
<comment type="similarity">
    <text evidence="4">Belongs to the PEP-utilizing enzyme family.</text>
</comment>
<dbReference type="UniPathway" id="UPA00138"/>
<keyword evidence="17" id="KW-1185">Reference proteome</keyword>
<comment type="function">
    <text evidence="2">Catalyzes the phosphorylation of pyruvate to phosphoenolpyruvate.</text>
</comment>
<dbReference type="InterPro" id="IPR002192">
    <property type="entry name" value="PPDK_AMP/ATP-bd"/>
</dbReference>
<evidence type="ECO:0000259" key="15">
    <source>
        <dbReference type="Pfam" id="PF01326"/>
    </source>
</evidence>
<dbReference type="PANTHER" id="PTHR43030:SF1">
    <property type="entry name" value="PHOSPHOENOLPYRUVATE SYNTHASE"/>
    <property type="match status" value="1"/>
</dbReference>
<dbReference type="InterPro" id="IPR006319">
    <property type="entry name" value="PEP_synth"/>
</dbReference>
<protein>
    <recommendedName>
        <fullName evidence="6">Phosphoenolpyruvate synthase</fullName>
        <ecNumber evidence="5">2.7.9.2</ecNumber>
    </recommendedName>
    <alternativeName>
        <fullName evidence="13">Pyruvate, water dikinase</fullName>
    </alternativeName>
</protein>
<dbReference type="Proteomes" id="UP000539111">
    <property type="component" value="Unassembled WGS sequence"/>
</dbReference>
<evidence type="ECO:0000256" key="13">
    <source>
        <dbReference type="ARBA" id="ARBA00033470"/>
    </source>
</evidence>
<evidence type="ECO:0000256" key="9">
    <source>
        <dbReference type="ARBA" id="ARBA00022741"/>
    </source>
</evidence>
<proteinExistence type="inferred from homology"/>
<accession>A0A7Z0D568</accession>
<keyword evidence="10 16" id="KW-0418">Kinase</keyword>
<dbReference type="Gene3D" id="3.30.470.20">
    <property type="entry name" value="ATP-grasp fold, B domain"/>
    <property type="match status" value="1"/>
</dbReference>
<dbReference type="EC" id="2.7.9.2" evidence="5"/>